<evidence type="ECO:0000313" key="3">
    <source>
        <dbReference type="EMBL" id="KAA6323760.1"/>
    </source>
</evidence>
<dbReference type="EMBL" id="SNRY01002732">
    <property type="protein sequence ID" value="KAA6323760.1"/>
    <property type="molecule type" value="Genomic_DNA"/>
</dbReference>
<comment type="caution">
    <text evidence="4">The sequence shown here is derived from an EMBL/GenBank/DDBJ whole genome shotgun (WGS) entry which is preliminary data.</text>
</comment>
<dbReference type="AlphaFoldDB" id="A0A5J4RC54"/>
<dbReference type="NCBIfam" id="NF033547">
    <property type="entry name" value="transpos_IS1595"/>
    <property type="match status" value="1"/>
</dbReference>
<feature type="region of interest" description="Disordered" evidence="1">
    <location>
        <begin position="140"/>
        <end position="180"/>
    </location>
</feature>
<gene>
    <name evidence="4" type="ORF">EZS27_020053</name>
    <name evidence="3" type="ORF">EZS27_026837</name>
</gene>
<feature type="compositionally biased region" description="Basic residues" evidence="1">
    <location>
        <begin position="149"/>
        <end position="161"/>
    </location>
</feature>
<evidence type="ECO:0000313" key="4">
    <source>
        <dbReference type="EMBL" id="KAA6331332.1"/>
    </source>
</evidence>
<dbReference type="InterPro" id="IPR024442">
    <property type="entry name" value="Transposase_Zn_ribbon"/>
</dbReference>
<dbReference type="Pfam" id="PF12760">
    <property type="entry name" value="Zn_ribbon_IS1595"/>
    <property type="match status" value="1"/>
</dbReference>
<dbReference type="SMART" id="SM01126">
    <property type="entry name" value="DDE_Tnp_IS1595"/>
    <property type="match status" value="1"/>
</dbReference>
<dbReference type="Pfam" id="PF12762">
    <property type="entry name" value="DDE_Tnp_IS1595"/>
    <property type="match status" value="1"/>
</dbReference>
<sequence length="312" mass="36461">MNLLNFISTYPDEESCRTKFKAYRDQQGVICPKCGHKEQYWKQDKSSYECKQCHYRQSLRANTVMHGSNLPFRYWFIAIHLLTSTKKSFSAAELQRQLGHKRYEPIWCLLHKLRGIMGKRDEQYPLLGVLELDEGFFSTETQEEEKTKTQKRGRGSQKKSKVLVMAESQPVEGETTKNGKPRKVGHIKMVVIKDLKSATITPLVRENVSQESSIDSDHSTSYVQVKDIVKEHRPKVIPKKETGTVLPWVHIAISNAKRLLLDIYHDIKPEYLQNYLNEFCYKFNRRYFGENLFDRLLIAAVTYKNQFRCNNG</sequence>
<organism evidence="4">
    <name type="scientific">termite gut metagenome</name>
    <dbReference type="NCBI Taxonomy" id="433724"/>
    <lineage>
        <taxon>unclassified sequences</taxon>
        <taxon>metagenomes</taxon>
        <taxon>organismal metagenomes</taxon>
    </lineage>
</organism>
<feature type="domain" description="ISXO2-like transposase" evidence="2">
    <location>
        <begin position="125"/>
        <end position="284"/>
    </location>
</feature>
<evidence type="ECO:0000256" key="1">
    <source>
        <dbReference type="SAM" id="MobiDB-lite"/>
    </source>
</evidence>
<dbReference type="InterPro" id="IPR024445">
    <property type="entry name" value="Tnp_ISXO2-like"/>
</dbReference>
<protein>
    <recommendedName>
        <fullName evidence="2">ISXO2-like transposase domain-containing protein</fullName>
    </recommendedName>
</protein>
<proteinExistence type="predicted"/>
<reference evidence="4" key="1">
    <citation type="submission" date="2019-03" db="EMBL/GenBank/DDBJ databases">
        <title>Single cell metagenomics reveals metabolic interactions within the superorganism composed of flagellate Streblomastix strix and complex community of Bacteroidetes bacteria on its surface.</title>
        <authorList>
            <person name="Treitli S.C."/>
            <person name="Kolisko M."/>
            <person name="Husnik F."/>
            <person name="Keeling P."/>
            <person name="Hampl V."/>
        </authorList>
    </citation>
    <scope>NUCLEOTIDE SEQUENCE</scope>
    <source>
        <strain evidence="4">STM</strain>
    </source>
</reference>
<accession>A0A5J4RC54</accession>
<name>A0A5J4RC54_9ZZZZ</name>
<dbReference type="EMBL" id="SNRY01001385">
    <property type="protein sequence ID" value="KAA6331332.1"/>
    <property type="molecule type" value="Genomic_DNA"/>
</dbReference>
<evidence type="ECO:0000259" key="2">
    <source>
        <dbReference type="SMART" id="SM01126"/>
    </source>
</evidence>